<gene>
    <name evidence="1" type="ORF">GTP41_19020</name>
</gene>
<protein>
    <submittedName>
        <fullName evidence="1">Uncharacterized protein</fullName>
    </submittedName>
</protein>
<dbReference type="RefSeq" id="WP_161027154.1">
    <property type="nucleotide sequence ID" value="NZ_WWCJ01000014.1"/>
</dbReference>
<dbReference type="Proteomes" id="UP000448575">
    <property type="component" value="Unassembled WGS sequence"/>
</dbReference>
<name>A0A6N9HLG9_9BURK</name>
<proteinExistence type="predicted"/>
<sequence length="59" mass="6336">MTDKIKSEEVVKAELEISGAIKDLESQKEGFLARLSDDLLEDVNGGSVHLNGHGNVVVT</sequence>
<comment type="caution">
    <text evidence="1">The sequence shown here is derived from an EMBL/GenBank/DDBJ whole genome shotgun (WGS) entry which is preliminary data.</text>
</comment>
<dbReference type="AlphaFoldDB" id="A0A6N9HLG9"/>
<accession>A0A6N9HLG9</accession>
<keyword evidence="2" id="KW-1185">Reference proteome</keyword>
<reference evidence="1 2" key="1">
    <citation type="submission" date="2019-12" db="EMBL/GenBank/DDBJ databases">
        <title>Novel species isolated from a subtropical stream in China.</title>
        <authorList>
            <person name="Lu H."/>
        </authorList>
    </citation>
    <scope>NUCLEOTIDE SEQUENCE [LARGE SCALE GENOMIC DNA]</scope>
    <source>
        <strain evidence="1 2">DS3</strain>
    </source>
</reference>
<dbReference type="EMBL" id="WWCJ01000014">
    <property type="protein sequence ID" value="MYN04189.1"/>
    <property type="molecule type" value="Genomic_DNA"/>
</dbReference>
<evidence type="ECO:0000313" key="2">
    <source>
        <dbReference type="Proteomes" id="UP000448575"/>
    </source>
</evidence>
<evidence type="ECO:0000313" key="1">
    <source>
        <dbReference type="EMBL" id="MYN04189.1"/>
    </source>
</evidence>
<organism evidence="1 2">
    <name type="scientific">Pseudoduganella guangdongensis</name>
    <dbReference type="NCBI Taxonomy" id="2692179"/>
    <lineage>
        <taxon>Bacteria</taxon>
        <taxon>Pseudomonadati</taxon>
        <taxon>Pseudomonadota</taxon>
        <taxon>Betaproteobacteria</taxon>
        <taxon>Burkholderiales</taxon>
        <taxon>Oxalobacteraceae</taxon>
        <taxon>Telluria group</taxon>
        <taxon>Pseudoduganella</taxon>
    </lineage>
</organism>